<evidence type="ECO:0000256" key="2">
    <source>
        <dbReference type="ARBA" id="ARBA00022448"/>
    </source>
</evidence>
<keyword evidence="10 13" id="KW-0066">ATP synthesis</keyword>
<evidence type="ECO:0000256" key="6">
    <source>
        <dbReference type="ARBA" id="ARBA00022781"/>
    </source>
</evidence>
<evidence type="ECO:0000256" key="3">
    <source>
        <dbReference type="ARBA" id="ARBA00022475"/>
    </source>
</evidence>
<dbReference type="Proteomes" id="UP001597196">
    <property type="component" value="Unassembled WGS sequence"/>
</dbReference>
<evidence type="ECO:0000256" key="1">
    <source>
        <dbReference type="ARBA" id="ARBA00005513"/>
    </source>
</evidence>
<reference evidence="16" key="1">
    <citation type="journal article" date="2019" name="Int. J. Syst. Evol. Microbiol.">
        <title>The Global Catalogue of Microorganisms (GCM) 10K type strain sequencing project: providing services to taxonomists for standard genome sequencing and annotation.</title>
        <authorList>
            <consortium name="The Broad Institute Genomics Platform"/>
            <consortium name="The Broad Institute Genome Sequencing Center for Infectious Disease"/>
            <person name="Wu L."/>
            <person name="Ma J."/>
        </authorList>
    </citation>
    <scope>NUCLEOTIDE SEQUENCE [LARGE SCALE GENOMIC DNA]</scope>
    <source>
        <strain evidence="16">CCM 8980</strain>
    </source>
</reference>
<comment type="similarity">
    <text evidence="1 13 14">Belongs to the ATPase B chain family.</text>
</comment>
<dbReference type="RefSeq" id="WP_203627420.1">
    <property type="nucleotide sequence ID" value="NZ_BOLQ01000013.1"/>
</dbReference>
<keyword evidence="2 13" id="KW-0813">Transport</keyword>
<keyword evidence="3 13" id="KW-1003">Cell membrane</keyword>
<comment type="function">
    <text evidence="11 13">F(1)F(0) ATP synthase produces ATP from ADP in the presence of a proton or sodium gradient. F-type ATPases consist of two structural domains, F(1) containing the extramembraneous catalytic core and F(0) containing the membrane proton channel, linked together by a central stalk and a peripheral stalk. During catalysis, ATP synthesis in the catalytic domain of F(1) is coupled via a rotary mechanism of the central stalk subunits to proton translocation.</text>
</comment>
<accession>A0ABW4CLG3</accession>
<dbReference type="InterPro" id="IPR005864">
    <property type="entry name" value="ATP_synth_F0_bsu_bac"/>
</dbReference>
<keyword evidence="8 13" id="KW-0406">Ion transport</keyword>
<evidence type="ECO:0000256" key="11">
    <source>
        <dbReference type="ARBA" id="ARBA00025198"/>
    </source>
</evidence>
<evidence type="ECO:0000256" key="12">
    <source>
        <dbReference type="ARBA" id="ARBA00037847"/>
    </source>
</evidence>
<dbReference type="InterPro" id="IPR002146">
    <property type="entry name" value="ATP_synth_b/b'su_bac/chlpt"/>
</dbReference>
<evidence type="ECO:0000313" key="15">
    <source>
        <dbReference type="EMBL" id="MFD1430475.1"/>
    </source>
</evidence>
<evidence type="ECO:0000256" key="10">
    <source>
        <dbReference type="ARBA" id="ARBA00023310"/>
    </source>
</evidence>
<comment type="caution">
    <text evidence="15">The sequence shown here is derived from an EMBL/GenBank/DDBJ whole genome shotgun (WGS) entry which is preliminary data.</text>
</comment>
<keyword evidence="7 13" id="KW-1133">Transmembrane helix</keyword>
<dbReference type="InterPro" id="IPR050059">
    <property type="entry name" value="ATP_synthase_B_chain"/>
</dbReference>
<dbReference type="Gene3D" id="6.10.250.1580">
    <property type="match status" value="1"/>
</dbReference>
<comment type="function">
    <text evidence="13">Component of the F(0) channel, it forms part of the peripheral stalk, linking F(1) to F(0).</text>
</comment>
<dbReference type="InterPro" id="IPR028987">
    <property type="entry name" value="ATP_synth_B-like_membr_sf"/>
</dbReference>
<evidence type="ECO:0000256" key="4">
    <source>
        <dbReference type="ARBA" id="ARBA00022547"/>
    </source>
</evidence>
<dbReference type="SUPFAM" id="SSF81573">
    <property type="entry name" value="F1F0 ATP synthase subunit B, membrane domain"/>
    <property type="match status" value="1"/>
</dbReference>
<dbReference type="EMBL" id="JBHTOC010000013">
    <property type="protein sequence ID" value="MFD1430475.1"/>
    <property type="molecule type" value="Genomic_DNA"/>
</dbReference>
<dbReference type="PANTHER" id="PTHR33445">
    <property type="entry name" value="ATP SYNTHASE SUBUNIT B', CHLOROPLASTIC"/>
    <property type="match status" value="1"/>
</dbReference>
<evidence type="ECO:0000256" key="8">
    <source>
        <dbReference type="ARBA" id="ARBA00023065"/>
    </source>
</evidence>
<dbReference type="Pfam" id="PF00430">
    <property type="entry name" value="ATP-synt_B"/>
    <property type="match status" value="1"/>
</dbReference>
<organism evidence="15 16">
    <name type="scientific">Lacticaseibacillus mingshuiensis</name>
    <dbReference type="NCBI Taxonomy" id="2799574"/>
    <lineage>
        <taxon>Bacteria</taxon>
        <taxon>Bacillati</taxon>
        <taxon>Bacillota</taxon>
        <taxon>Bacilli</taxon>
        <taxon>Lactobacillales</taxon>
        <taxon>Lactobacillaceae</taxon>
        <taxon>Lacticaseibacillus</taxon>
    </lineage>
</organism>
<evidence type="ECO:0000256" key="14">
    <source>
        <dbReference type="RuleBase" id="RU003848"/>
    </source>
</evidence>
<feature type="transmembrane region" description="Helical" evidence="13">
    <location>
        <begin position="6"/>
        <end position="26"/>
    </location>
</feature>
<dbReference type="CDD" id="cd06503">
    <property type="entry name" value="ATP-synt_Fo_b"/>
    <property type="match status" value="1"/>
</dbReference>
<keyword evidence="4 13" id="KW-0138">CF(0)</keyword>
<dbReference type="HAMAP" id="MF_01398">
    <property type="entry name" value="ATP_synth_b_bprime"/>
    <property type="match status" value="1"/>
</dbReference>
<keyword evidence="5 13" id="KW-0812">Transmembrane</keyword>
<evidence type="ECO:0000256" key="5">
    <source>
        <dbReference type="ARBA" id="ARBA00022692"/>
    </source>
</evidence>
<keyword evidence="6 13" id="KW-0375">Hydrogen ion transport</keyword>
<comment type="subcellular location">
    <subcellularLocation>
        <location evidence="13">Cell membrane</location>
        <topology evidence="13">Single-pass membrane protein</topology>
    </subcellularLocation>
    <subcellularLocation>
        <location evidence="12">Endomembrane system</location>
        <topology evidence="12">Single-pass membrane protein</topology>
    </subcellularLocation>
</comment>
<keyword evidence="9 13" id="KW-0472">Membrane</keyword>
<gene>
    <name evidence="13 15" type="primary">atpF</name>
    <name evidence="15" type="ORF">ACFQ4P_09475</name>
</gene>
<name>A0ABW4CLG3_9LACO</name>
<sequence>MATLGDTLFLVATFVVLLILVGHFAWKPVTKIMTERQTKVDGDLDYAENARNEAQTLQAKREAELKNSRADAVKIVNTAKENGEKQRQQMLDTTTQEVATLKQNASADIAQERQDALASAKDDVAELSVAIATKIIGKELNAADQQALIDDYIKGLGDANGVD</sequence>
<dbReference type="PANTHER" id="PTHR33445:SF1">
    <property type="entry name" value="ATP SYNTHASE SUBUNIT B"/>
    <property type="match status" value="1"/>
</dbReference>
<evidence type="ECO:0000313" key="16">
    <source>
        <dbReference type="Proteomes" id="UP001597196"/>
    </source>
</evidence>
<evidence type="ECO:0000256" key="7">
    <source>
        <dbReference type="ARBA" id="ARBA00022989"/>
    </source>
</evidence>
<keyword evidence="16" id="KW-1185">Reference proteome</keyword>
<protein>
    <recommendedName>
        <fullName evidence="13">ATP synthase subunit b</fullName>
    </recommendedName>
    <alternativeName>
        <fullName evidence="13">ATP synthase F(0) sector subunit b</fullName>
    </alternativeName>
    <alternativeName>
        <fullName evidence="13">ATPase subunit I</fullName>
    </alternativeName>
    <alternativeName>
        <fullName evidence="13">F-type ATPase subunit b</fullName>
        <shortName evidence="13">F-ATPase subunit b</shortName>
    </alternativeName>
</protein>
<proteinExistence type="inferred from homology"/>
<evidence type="ECO:0000256" key="9">
    <source>
        <dbReference type="ARBA" id="ARBA00023136"/>
    </source>
</evidence>
<evidence type="ECO:0000256" key="13">
    <source>
        <dbReference type="HAMAP-Rule" id="MF_01398"/>
    </source>
</evidence>
<comment type="subunit">
    <text evidence="13">F-type ATPases have 2 components, F(1) - the catalytic core - and F(0) - the membrane proton channel. F(1) has five subunits: alpha(3), beta(3), gamma(1), delta(1), epsilon(1). F(0) has three main subunits: a(1), b(2) and c(10-14). The alpha and beta chains form an alternating ring which encloses part of the gamma chain. F(1) is attached to F(0) by a central stalk formed by the gamma and epsilon chains, while a peripheral stalk is formed by the delta and b chains.</text>
</comment>
<dbReference type="NCBIfam" id="TIGR01144">
    <property type="entry name" value="ATP_synt_b"/>
    <property type="match status" value="1"/>
</dbReference>